<dbReference type="Pfam" id="PF00551">
    <property type="entry name" value="Formyl_trans_N"/>
    <property type="match status" value="2"/>
</dbReference>
<dbReference type="InterPro" id="IPR036477">
    <property type="entry name" value="Formyl_transf_N_sf"/>
</dbReference>
<organism evidence="7 8">
    <name type="scientific">Sporidiobolus salmonicolor</name>
    <name type="common">Yeast-like fungus</name>
    <name type="synonym">Sporobolomyces salmonicolor</name>
    <dbReference type="NCBI Taxonomy" id="5005"/>
    <lineage>
        <taxon>Eukaryota</taxon>
        <taxon>Fungi</taxon>
        <taxon>Dikarya</taxon>
        <taxon>Basidiomycota</taxon>
        <taxon>Pucciniomycotina</taxon>
        <taxon>Microbotryomycetes</taxon>
        <taxon>Sporidiobolales</taxon>
        <taxon>Sporidiobolaceae</taxon>
        <taxon>Sporobolomyces</taxon>
    </lineage>
</organism>
<evidence type="ECO:0000313" key="7">
    <source>
        <dbReference type="EMBL" id="CEQ40811.1"/>
    </source>
</evidence>
<dbReference type="Proteomes" id="UP000243876">
    <property type="component" value="Unassembled WGS sequence"/>
</dbReference>
<evidence type="ECO:0000256" key="5">
    <source>
        <dbReference type="SAM" id="MobiDB-lite"/>
    </source>
</evidence>
<dbReference type="OrthoDB" id="5575075at2759"/>
<evidence type="ECO:0000256" key="3">
    <source>
        <dbReference type="ARBA" id="ARBA00022679"/>
    </source>
</evidence>
<keyword evidence="3" id="KW-0808">Transferase</keyword>
<sequence>MAGHSEQSHTHKRNWRITVLISGSGSNLQALLDALSLPAASPLSLQNCTITAVLSSRSDAYGLTRARNANPPVPAEPFPLLKWKKLPQNSGRSRQEWEQELAHKIRATRPDLVVLAGWMLILSEPFLKALVHDWDEDEDESSLSSSDSTAPPPPSLDPSQTAHPSLPTPGSSPYPSSTVPLLKNRPIPIINLHPALPGQFPGAHAIQDAWEAFNTPDASTFITSATQGAKEVLEGLAAAGEGGKGEGATASTAEAAQGDLPPRRITKTGIMIHRVIPLLDAGAPVVVKEIPMIEGESLEDLETRIHEVEHVGIVEAVRKCTELLEKGEWWEEEDLGRE</sequence>
<keyword evidence="8" id="KW-1185">Reference proteome</keyword>
<dbReference type="PANTHER" id="PTHR43369:SF2">
    <property type="entry name" value="PHOSPHORIBOSYLGLYCINAMIDE FORMYLTRANSFERASE"/>
    <property type="match status" value="1"/>
</dbReference>
<name>A0A0D6ELN6_SPOSA</name>
<dbReference type="GO" id="GO:0006189">
    <property type="term" value="P:'de novo' IMP biosynthetic process"/>
    <property type="evidence" value="ECO:0007669"/>
    <property type="project" value="TreeGrafter"/>
</dbReference>
<dbReference type="GO" id="GO:0005737">
    <property type="term" value="C:cytoplasm"/>
    <property type="evidence" value="ECO:0007669"/>
    <property type="project" value="TreeGrafter"/>
</dbReference>
<feature type="domain" description="Formyl transferase N-terminal" evidence="6">
    <location>
        <begin position="266"/>
        <end position="317"/>
    </location>
</feature>
<proteinExistence type="predicted"/>
<dbReference type="InterPro" id="IPR002376">
    <property type="entry name" value="Formyl_transf_N"/>
</dbReference>
<dbReference type="PANTHER" id="PTHR43369">
    <property type="entry name" value="PHOSPHORIBOSYLGLYCINAMIDE FORMYLTRANSFERASE"/>
    <property type="match status" value="1"/>
</dbReference>
<evidence type="ECO:0000256" key="4">
    <source>
        <dbReference type="ARBA" id="ARBA00022755"/>
    </source>
</evidence>
<dbReference type="EC" id="2.1.2.2" evidence="2"/>
<feature type="region of interest" description="Disordered" evidence="5">
    <location>
        <begin position="138"/>
        <end position="179"/>
    </location>
</feature>
<reference evidence="8" key="1">
    <citation type="submission" date="2015-02" db="EMBL/GenBank/DDBJ databases">
        <authorList>
            <person name="Gon?alves P."/>
        </authorList>
    </citation>
    <scope>NUCLEOTIDE SEQUENCE [LARGE SCALE GENOMIC DNA]</scope>
</reference>
<protein>
    <recommendedName>
        <fullName evidence="2">phosphoribosylglycinamide formyltransferase 1</fullName>
        <ecNumber evidence="2">2.1.2.2</ecNumber>
    </recommendedName>
</protein>
<gene>
    <name evidence="7" type="primary">SPOSA6832_02478</name>
</gene>
<accession>A0A0D6ELN6</accession>
<dbReference type="EMBL" id="CENE01000009">
    <property type="protein sequence ID" value="CEQ40811.1"/>
    <property type="molecule type" value="Genomic_DNA"/>
</dbReference>
<keyword evidence="4" id="KW-0658">Purine biosynthesis</keyword>
<evidence type="ECO:0000313" key="8">
    <source>
        <dbReference type="Proteomes" id="UP000243876"/>
    </source>
</evidence>
<dbReference type="Gene3D" id="3.40.50.170">
    <property type="entry name" value="Formyl transferase, N-terminal domain"/>
    <property type="match status" value="1"/>
</dbReference>
<dbReference type="GO" id="GO:0004644">
    <property type="term" value="F:phosphoribosylglycinamide formyltransferase activity"/>
    <property type="evidence" value="ECO:0007669"/>
    <property type="project" value="UniProtKB-EC"/>
</dbReference>
<evidence type="ECO:0000256" key="2">
    <source>
        <dbReference type="ARBA" id="ARBA00012254"/>
    </source>
</evidence>
<feature type="domain" description="Formyl transferase N-terminal" evidence="6">
    <location>
        <begin position="16"/>
        <end position="130"/>
    </location>
</feature>
<comment type="pathway">
    <text evidence="1">Purine metabolism; IMP biosynthesis via de novo pathway; N(2)-formyl-N(1)-(5-phospho-D-ribosyl)glycinamide from N(1)-(5-phospho-D-ribosyl)glycinamide (10-formyl THF route): step 1/1.</text>
</comment>
<evidence type="ECO:0000259" key="6">
    <source>
        <dbReference type="Pfam" id="PF00551"/>
    </source>
</evidence>
<evidence type="ECO:0000256" key="1">
    <source>
        <dbReference type="ARBA" id="ARBA00005054"/>
    </source>
</evidence>
<dbReference type="AlphaFoldDB" id="A0A0D6ELN6"/>
<dbReference type="SUPFAM" id="SSF53328">
    <property type="entry name" value="Formyltransferase"/>
    <property type="match status" value="2"/>
</dbReference>